<keyword evidence="3" id="KW-0460">Magnesium</keyword>
<keyword evidence="6" id="KW-1185">Reference proteome</keyword>
<dbReference type="InterPro" id="IPR013341">
    <property type="entry name" value="Mandelate_racemase_N_dom"/>
</dbReference>
<dbReference type="PANTHER" id="PTHR13794:SF58">
    <property type="entry name" value="MITOCHONDRIAL ENOLASE SUPERFAMILY MEMBER 1"/>
    <property type="match status" value="1"/>
</dbReference>
<protein>
    <submittedName>
        <fullName evidence="5">Isomerase</fullName>
    </submittedName>
</protein>
<evidence type="ECO:0000313" key="5">
    <source>
        <dbReference type="EMBL" id="GAX90220.1"/>
    </source>
</evidence>
<dbReference type="Pfam" id="PF13378">
    <property type="entry name" value="MR_MLE_C"/>
    <property type="match status" value="1"/>
</dbReference>
<feature type="domain" description="Mandelate racemase/muconate lactonizing enzyme C-terminal" evidence="4">
    <location>
        <begin position="137"/>
        <end position="239"/>
    </location>
</feature>
<evidence type="ECO:0000259" key="4">
    <source>
        <dbReference type="SMART" id="SM00922"/>
    </source>
</evidence>
<evidence type="ECO:0000256" key="1">
    <source>
        <dbReference type="ARBA" id="ARBA00001946"/>
    </source>
</evidence>
<dbReference type="InterPro" id="IPR036849">
    <property type="entry name" value="Enolase-like_C_sf"/>
</dbReference>
<dbReference type="Gene3D" id="3.30.390.10">
    <property type="entry name" value="Enolase-like, N-terminal domain"/>
    <property type="match status" value="1"/>
</dbReference>
<accession>A0A292YP22</accession>
<dbReference type="GO" id="GO:0000287">
    <property type="term" value="F:magnesium ion binding"/>
    <property type="evidence" value="ECO:0007669"/>
    <property type="project" value="TreeGrafter"/>
</dbReference>
<reference evidence="6" key="1">
    <citation type="submission" date="2017-07" db="EMBL/GenBank/DDBJ databases">
        <title>Draft genome sequence of Effusibacillus lacus strain skLN1.</title>
        <authorList>
            <person name="Watanabe M."/>
            <person name="Kojima H."/>
            <person name="Fukui M."/>
        </authorList>
    </citation>
    <scope>NUCLEOTIDE SEQUENCE [LARGE SCALE GENOMIC DNA]</scope>
    <source>
        <strain evidence="6">skLN1</strain>
    </source>
</reference>
<dbReference type="Proteomes" id="UP000217785">
    <property type="component" value="Unassembled WGS sequence"/>
</dbReference>
<comment type="caution">
    <text evidence="5">The sequence shown here is derived from an EMBL/GenBank/DDBJ whole genome shotgun (WGS) entry which is preliminary data.</text>
</comment>
<dbReference type="GO" id="GO:0016853">
    <property type="term" value="F:isomerase activity"/>
    <property type="evidence" value="ECO:0007669"/>
    <property type="project" value="UniProtKB-KW"/>
</dbReference>
<keyword evidence="5" id="KW-0413">Isomerase</keyword>
<dbReference type="GO" id="GO:0016836">
    <property type="term" value="F:hydro-lyase activity"/>
    <property type="evidence" value="ECO:0007669"/>
    <property type="project" value="TreeGrafter"/>
</dbReference>
<dbReference type="InterPro" id="IPR013342">
    <property type="entry name" value="Mandelate_racemase_C"/>
</dbReference>
<dbReference type="OrthoDB" id="9775391at2"/>
<sequence length="376" mass="42557">MLIERIDTFPLLYQLPQPYGDANGYKKYRSCYLFRITTRSGIEGWGEIIDWLPTLDKGFRERIIPCLLGKKATDRLHLVKTVKKWHQRTAAGVSMALTEIVAKSAGLSVTDLWGGAWREKVPVYASFQSYSERDDWIRHSLGLVEKAVNSGFQQIKVKIGGRTLREDQDHIRSLQHLLEGKIGLAVDANQSYDLAAARQWEPLFRKWARKYDNLLWLEEPMPMNRVSDYKRLRTVLPVPVAGGENLKSAADFLPLLQEGALDMIQPDVMHGDGIEGYRDTLQLGRHFGTRVSPHAFDGGLSRLYALFAHACLAPWSKMDGNKIEPVEWDFMENPFTALVPLQPVNGKVAIPSGTGIGVELNQDILEKHRWDGSTYV</sequence>
<dbReference type="RefSeq" id="WP_096181930.1">
    <property type="nucleotide sequence ID" value="NZ_BDUF01000053.1"/>
</dbReference>
<dbReference type="SMART" id="SM00922">
    <property type="entry name" value="MR_MLE"/>
    <property type="match status" value="1"/>
</dbReference>
<dbReference type="InterPro" id="IPR029065">
    <property type="entry name" value="Enolase_C-like"/>
</dbReference>
<comment type="cofactor">
    <cofactor evidence="1">
        <name>Mg(2+)</name>
        <dbReference type="ChEBI" id="CHEBI:18420"/>
    </cofactor>
</comment>
<dbReference type="InterPro" id="IPR046945">
    <property type="entry name" value="RHMD-like"/>
</dbReference>
<dbReference type="EMBL" id="BDUF01000053">
    <property type="protein sequence ID" value="GAX90220.1"/>
    <property type="molecule type" value="Genomic_DNA"/>
</dbReference>
<dbReference type="CDD" id="cd03316">
    <property type="entry name" value="MR_like"/>
    <property type="match status" value="1"/>
</dbReference>
<keyword evidence="2" id="KW-0479">Metal-binding</keyword>
<proteinExistence type="predicted"/>
<dbReference type="AlphaFoldDB" id="A0A292YP22"/>
<dbReference type="Pfam" id="PF02746">
    <property type="entry name" value="MR_MLE_N"/>
    <property type="match status" value="1"/>
</dbReference>
<dbReference type="GO" id="GO:0016052">
    <property type="term" value="P:carbohydrate catabolic process"/>
    <property type="evidence" value="ECO:0007669"/>
    <property type="project" value="TreeGrafter"/>
</dbReference>
<evidence type="ECO:0000256" key="2">
    <source>
        <dbReference type="ARBA" id="ARBA00022723"/>
    </source>
</evidence>
<dbReference type="SUPFAM" id="SSF54826">
    <property type="entry name" value="Enolase N-terminal domain-like"/>
    <property type="match status" value="1"/>
</dbReference>
<evidence type="ECO:0000313" key="6">
    <source>
        <dbReference type="Proteomes" id="UP000217785"/>
    </source>
</evidence>
<organism evidence="5 6">
    <name type="scientific">Effusibacillus lacus</name>
    <dbReference type="NCBI Taxonomy" id="1348429"/>
    <lineage>
        <taxon>Bacteria</taxon>
        <taxon>Bacillati</taxon>
        <taxon>Bacillota</taxon>
        <taxon>Bacilli</taxon>
        <taxon>Bacillales</taxon>
        <taxon>Alicyclobacillaceae</taxon>
        <taxon>Effusibacillus</taxon>
    </lineage>
</organism>
<dbReference type="SUPFAM" id="SSF51604">
    <property type="entry name" value="Enolase C-terminal domain-like"/>
    <property type="match status" value="1"/>
</dbReference>
<dbReference type="SFLD" id="SFLDS00001">
    <property type="entry name" value="Enolase"/>
    <property type="match status" value="1"/>
</dbReference>
<dbReference type="InterPro" id="IPR029017">
    <property type="entry name" value="Enolase-like_N"/>
</dbReference>
<evidence type="ECO:0000256" key="3">
    <source>
        <dbReference type="ARBA" id="ARBA00022842"/>
    </source>
</evidence>
<dbReference type="SFLD" id="SFLDG00179">
    <property type="entry name" value="mandelate_racemase"/>
    <property type="match status" value="1"/>
</dbReference>
<dbReference type="Gene3D" id="3.20.20.120">
    <property type="entry name" value="Enolase-like C-terminal domain"/>
    <property type="match status" value="1"/>
</dbReference>
<gene>
    <name evidence="5" type="ORF">EFBL_1846</name>
</gene>
<name>A0A292YP22_9BACL</name>
<dbReference type="PANTHER" id="PTHR13794">
    <property type="entry name" value="ENOLASE SUPERFAMILY, MANDELATE RACEMASE"/>
    <property type="match status" value="1"/>
</dbReference>